<dbReference type="SMART" id="SM00584">
    <property type="entry name" value="TLDc"/>
    <property type="match status" value="1"/>
</dbReference>
<accession>T1EXW9</accession>
<comment type="similarity">
    <text evidence="2">Belongs to the OXR1 family.</text>
</comment>
<dbReference type="InterPro" id="IPR036779">
    <property type="entry name" value="LysM_dom_sf"/>
</dbReference>
<feature type="compositionally biased region" description="Polar residues" evidence="5">
    <location>
        <begin position="226"/>
        <end position="245"/>
    </location>
</feature>
<dbReference type="CDD" id="cd00118">
    <property type="entry name" value="LysM"/>
    <property type="match status" value="1"/>
</dbReference>
<evidence type="ECO:0000313" key="9">
    <source>
        <dbReference type="EnsemblMetazoa" id="HelroP166215"/>
    </source>
</evidence>
<evidence type="ECO:0000259" key="6">
    <source>
        <dbReference type="PROSITE" id="PS51782"/>
    </source>
</evidence>
<dbReference type="EMBL" id="AMQM01002282">
    <property type="status" value="NOT_ANNOTATED_CDS"/>
    <property type="molecule type" value="Genomic_DNA"/>
</dbReference>
<dbReference type="HOGENOM" id="CLU_424077_0_0_1"/>
<reference evidence="9" key="3">
    <citation type="submission" date="2015-06" db="UniProtKB">
        <authorList>
            <consortium name="EnsemblMetazoa"/>
        </authorList>
    </citation>
    <scope>IDENTIFICATION</scope>
</reference>
<reference evidence="8 10" key="2">
    <citation type="journal article" date="2013" name="Nature">
        <title>Insights into bilaterian evolution from three spiralian genomes.</title>
        <authorList>
            <person name="Simakov O."/>
            <person name="Marletaz F."/>
            <person name="Cho S.J."/>
            <person name="Edsinger-Gonzales E."/>
            <person name="Havlak P."/>
            <person name="Hellsten U."/>
            <person name="Kuo D.H."/>
            <person name="Larsson T."/>
            <person name="Lv J."/>
            <person name="Arendt D."/>
            <person name="Savage R."/>
            <person name="Osoegawa K."/>
            <person name="de Jong P."/>
            <person name="Grimwood J."/>
            <person name="Chapman J.A."/>
            <person name="Shapiro H."/>
            <person name="Aerts A."/>
            <person name="Otillar R.P."/>
            <person name="Terry A.Y."/>
            <person name="Boore J.L."/>
            <person name="Grigoriev I.V."/>
            <person name="Lindberg D.R."/>
            <person name="Seaver E.C."/>
            <person name="Weisblat D.A."/>
            <person name="Putnam N.H."/>
            <person name="Rokhsar D.S."/>
        </authorList>
    </citation>
    <scope>NUCLEOTIDE SEQUENCE</scope>
</reference>
<evidence type="ECO:0000259" key="7">
    <source>
        <dbReference type="PROSITE" id="PS51886"/>
    </source>
</evidence>
<dbReference type="SMART" id="SM00257">
    <property type="entry name" value="LysM"/>
    <property type="match status" value="1"/>
</dbReference>
<evidence type="ECO:0000313" key="8">
    <source>
        <dbReference type="EMBL" id="ESN90540.1"/>
    </source>
</evidence>
<dbReference type="InterPro" id="IPR006571">
    <property type="entry name" value="TLDc_dom"/>
</dbReference>
<sequence>MPLEKRRSKSLIQPPGTFEYVVQEKDTLRGLAAKYDVNLSILKTINKLMTEVIFPDQVLYIPTEEYIHQSATSFIPAKNNEQKPGHAERLSASFDEAYIIPPRPLSNEEVIKIDEECHHKFVKIKSICLTDDGDEIPGILLITPDGVMFDPDSTDPVVMERGPDEFQLVDSIMSVISAAVYHDETLLAKDLLSQLATPSTVLKQPPHPDEVATAVTFPSNISSGVENKQQVSLSTDQKFETTNNTTDDKKIVGYKTTDPPPAEQSTQIIVSDPNKIYDNDVFNASDATSSNKMDSSHSFNSTKVDDGKVKSPLKPSTSCDGDTARVLRNISNVSAASSSISLDDQPTMKVFLRLKVHKNIDSLKNFRVSKKTKNISRLEYWFAVPNDKNIDQLYAFFKKWTPSMANASDSDEAHFVVVESDSPVANVIDQSNDLYNEIVESLIQWKKRYNFKKDWEIVSVKEYRRLTMVVEIKKLPLPELSEESRILTSGHVGMLTCNLPALAEGLNWCLMYSTEKHGFSLNTLYRKLSKTDLAFFLVVLDTNDNIFGALVVGRLKMSDHFYGSGESYLFTFYPEFKRFNWTGINNFFIKGSHDSLVFGASEGNNGLWLDADLYHGRTQACQTFDNEVLTSSEDFVVKCVEVWSFI</sequence>
<protein>
    <recommendedName>
        <fullName evidence="4">Oxidation resistance protein 1</fullName>
    </recommendedName>
</protein>
<organism evidence="9 10">
    <name type="scientific">Helobdella robusta</name>
    <name type="common">Californian leech</name>
    <dbReference type="NCBI Taxonomy" id="6412"/>
    <lineage>
        <taxon>Eukaryota</taxon>
        <taxon>Metazoa</taxon>
        <taxon>Spiralia</taxon>
        <taxon>Lophotrochozoa</taxon>
        <taxon>Annelida</taxon>
        <taxon>Clitellata</taxon>
        <taxon>Hirudinea</taxon>
        <taxon>Rhynchobdellida</taxon>
        <taxon>Glossiphoniidae</taxon>
        <taxon>Helobdella</taxon>
    </lineage>
</organism>
<feature type="domain" description="TLDc" evidence="7">
    <location>
        <begin position="485"/>
        <end position="646"/>
    </location>
</feature>
<dbReference type="RefSeq" id="XP_009031452.1">
    <property type="nucleotide sequence ID" value="XM_009033204.1"/>
</dbReference>
<name>T1EXW9_HELRO</name>
<feature type="domain" description="LysM" evidence="6">
    <location>
        <begin position="18"/>
        <end position="61"/>
    </location>
</feature>
<dbReference type="InParanoid" id="T1EXW9"/>
<dbReference type="eggNOG" id="KOG2372">
    <property type="taxonomic scope" value="Eukaryota"/>
</dbReference>
<feature type="compositionally biased region" description="Polar residues" evidence="5">
    <location>
        <begin position="286"/>
        <end position="302"/>
    </location>
</feature>
<dbReference type="GO" id="GO:0006979">
    <property type="term" value="P:response to oxidative stress"/>
    <property type="evidence" value="ECO:0000318"/>
    <property type="project" value="GO_Central"/>
</dbReference>
<dbReference type="EnsemblMetazoa" id="HelroT166215">
    <property type="protein sequence ID" value="HelroP166215"/>
    <property type="gene ID" value="HelroG166215"/>
</dbReference>
<dbReference type="PANTHER" id="PTHR23354">
    <property type="entry name" value="NUCLEOLAR PROTEIN 7/ESTROGEN RECEPTOR COACTIVATOR-RELATED"/>
    <property type="match status" value="1"/>
</dbReference>
<feature type="region of interest" description="Disordered" evidence="5">
    <location>
        <begin position="226"/>
        <end position="246"/>
    </location>
</feature>
<dbReference type="Pfam" id="PF07534">
    <property type="entry name" value="TLD"/>
    <property type="match status" value="1"/>
</dbReference>
<evidence type="ECO:0000313" key="10">
    <source>
        <dbReference type="Proteomes" id="UP000015101"/>
    </source>
</evidence>
<feature type="region of interest" description="Disordered" evidence="5">
    <location>
        <begin position="286"/>
        <end position="320"/>
    </location>
</feature>
<dbReference type="PROSITE" id="PS51886">
    <property type="entry name" value="TLDC"/>
    <property type="match status" value="1"/>
</dbReference>
<dbReference type="EMBL" id="KB097753">
    <property type="protein sequence ID" value="ESN90540.1"/>
    <property type="molecule type" value="Genomic_DNA"/>
</dbReference>
<evidence type="ECO:0000256" key="2">
    <source>
        <dbReference type="ARBA" id="ARBA00009540"/>
    </source>
</evidence>
<dbReference type="PROSITE" id="PS51782">
    <property type="entry name" value="LYSM"/>
    <property type="match status" value="1"/>
</dbReference>
<dbReference type="Pfam" id="PF01476">
    <property type="entry name" value="LysM"/>
    <property type="match status" value="1"/>
</dbReference>
<dbReference type="KEGG" id="hro:HELRODRAFT_166215"/>
<gene>
    <name evidence="9" type="primary">20201419</name>
    <name evidence="8" type="ORF">HELRODRAFT_166215</name>
</gene>
<dbReference type="SUPFAM" id="SSF54106">
    <property type="entry name" value="LysM domain"/>
    <property type="match status" value="1"/>
</dbReference>
<dbReference type="GO" id="GO:0005634">
    <property type="term" value="C:nucleus"/>
    <property type="evidence" value="ECO:0000318"/>
    <property type="project" value="GO_Central"/>
</dbReference>
<evidence type="ECO:0000256" key="5">
    <source>
        <dbReference type="SAM" id="MobiDB-lite"/>
    </source>
</evidence>
<dbReference type="CTD" id="20201419"/>
<dbReference type="FunCoup" id="T1EXW9">
    <property type="interactions" value="1415"/>
</dbReference>
<dbReference type="GO" id="GO:0005739">
    <property type="term" value="C:mitochondrion"/>
    <property type="evidence" value="ECO:0007669"/>
    <property type="project" value="UniProtKB-SubCell"/>
</dbReference>
<dbReference type="GeneID" id="20201419"/>
<dbReference type="Gene3D" id="3.10.350.10">
    <property type="entry name" value="LysM domain"/>
    <property type="match status" value="1"/>
</dbReference>
<keyword evidence="10" id="KW-1185">Reference proteome</keyword>
<dbReference type="OrthoDB" id="26679at2759"/>
<proteinExistence type="inferred from homology"/>
<dbReference type="Proteomes" id="UP000015101">
    <property type="component" value="Unassembled WGS sequence"/>
</dbReference>
<dbReference type="AlphaFoldDB" id="T1EXW9"/>
<dbReference type="PANTHER" id="PTHR23354:SF62">
    <property type="entry name" value="MUSTARD, ISOFORM V"/>
    <property type="match status" value="1"/>
</dbReference>
<dbReference type="OMA" id="VHEVELW"/>
<comment type="subcellular location">
    <subcellularLocation>
        <location evidence="1">Mitochondrion</location>
    </subcellularLocation>
</comment>
<keyword evidence="3" id="KW-0496">Mitochondrion</keyword>
<evidence type="ECO:0000256" key="1">
    <source>
        <dbReference type="ARBA" id="ARBA00004173"/>
    </source>
</evidence>
<evidence type="ECO:0000256" key="3">
    <source>
        <dbReference type="ARBA" id="ARBA00023128"/>
    </source>
</evidence>
<dbReference type="InterPro" id="IPR018392">
    <property type="entry name" value="LysM"/>
</dbReference>
<reference evidence="10" key="1">
    <citation type="submission" date="2012-12" db="EMBL/GenBank/DDBJ databases">
        <authorList>
            <person name="Hellsten U."/>
            <person name="Grimwood J."/>
            <person name="Chapman J.A."/>
            <person name="Shapiro H."/>
            <person name="Aerts A."/>
            <person name="Otillar R.P."/>
            <person name="Terry A.Y."/>
            <person name="Boore J.L."/>
            <person name="Simakov O."/>
            <person name="Marletaz F."/>
            <person name="Cho S.-J."/>
            <person name="Edsinger-Gonzales E."/>
            <person name="Havlak P."/>
            <person name="Kuo D.-H."/>
            <person name="Larsson T."/>
            <person name="Lv J."/>
            <person name="Arendt D."/>
            <person name="Savage R."/>
            <person name="Osoegawa K."/>
            <person name="de Jong P."/>
            <person name="Lindberg D.R."/>
            <person name="Seaver E.C."/>
            <person name="Weisblat D.A."/>
            <person name="Putnam N.H."/>
            <person name="Grigoriev I.V."/>
            <person name="Rokhsar D.S."/>
        </authorList>
    </citation>
    <scope>NUCLEOTIDE SEQUENCE</scope>
</reference>
<evidence type="ECO:0000256" key="4">
    <source>
        <dbReference type="ARBA" id="ARBA00040604"/>
    </source>
</evidence>